<name>A0A2N9AR49_METEX</name>
<evidence type="ECO:0000313" key="2">
    <source>
        <dbReference type="EMBL" id="SOR29803.1"/>
    </source>
</evidence>
<proteinExistence type="predicted"/>
<evidence type="ECO:0000256" key="1">
    <source>
        <dbReference type="SAM" id="MobiDB-lite"/>
    </source>
</evidence>
<feature type="region of interest" description="Disordered" evidence="1">
    <location>
        <begin position="69"/>
        <end position="93"/>
    </location>
</feature>
<gene>
    <name evidence="2" type="ORF">TK0001_3201</name>
</gene>
<feature type="compositionally biased region" description="Acidic residues" evidence="1">
    <location>
        <begin position="84"/>
        <end position="93"/>
    </location>
</feature>
<evidence type="ECO:0000313" key="3">
    <source>
        <dbReference type="Proteomes" id="UP000233769"/>
    </source>
</evidence>
<accession>A0A2N9AR49</accession>
<reference evidence="3" key="1">
    <citation type="submission" date="2017-10" db="EMBL/GenBank/DDBJ databases">
        <authorList>
            <person name="Regsiter A."/>
            <person name="William W."/>
        </authorList>
    </citation>
    <scope>NUCLEOTIDE SEQUENCE [LARGE SCALE GENOMIC DNA]</scope>
</reference>
<dbReference type="AlphaFoldDB" id="A0A2N9AR49"/>
<organism evidence="2 3">
    <name type="scientific">Methylorubrum extorquens</name>
    <name type="common">Methylobacterium dichloromethanicum</name>
    <name type="synonym">Methylobacterium extorquens</name>
    <dbReference type="NCBI Taxonomy" id="408"/>
    <lineage>
        <taxon>Bacteria</taxon>
        <taxon>Pseudomonadati</taxon>
        <taxon>Pseudomonadota</taxon>
        <taxon>Alphaproteobacteria</taxon>
        <taxon>Hyphomicrobiales</taxon>
        <taxon>Methylobacteriaceae</taxon>
        <taxon>Methylorubrum</taxon>
    </lineage>
</organism>
<sequence>MPAGDRRFGALPPGMIPLGLSRVVASTYVGVSPSTWDHMVDDGRMPKPKRINRRRLWDRREVEEAFARLDAAGSDSGAPSGPHDDDDWENVAT</sequence>
<protein>
    <submittedName>
        <fullName evidence="2">Uncharacterized protein</fullName>
    </submittedName>
</protein>
<dbReference type="Proteomes" id="UP000233769">
    <property type="component" value="Chromosome tk0001"/>
</dbReference>
<dbReference type="EMBL" id="LT962688">
    <property type="protein sequence ID" value="SOR29803.1"/>
    <property type="molecule type" value="Genomic_DNA"/>
</dbReference>